<evidence type="ECO:0000256" key="1">
    <source>
        <dbReference type="ARBA" id="ARBA00004141"/>
    </source>
</evidence>
<sequence length="330" mass="34711">MPVTSTGSAQYFSKKRGLANGIVFAGGGFGGAVLSLALDPLIRAAGPAWAFRTLGLSTIVTGLPAAWFIKERTPIRNGGRLFKNPSFVFVFVGGAIGTFPLLVPPFFIPLFANAIGLSSATGAGLLAGFNFASAVGRILSGILCDKIGPLNALFLALSLAAISMLAVWPVSTSLAPLTVFSVVNGMANGGFFSTMPTVVGNCFGSARVTVAMGMIVTSWSGGYLLGAPIAGYLLDAYGGQGAGFQAYRPAMFYAGSLALGAAGFIELVRFRTNRNFLPRSRCGSCYRVLFISIREENGEGRGRSTFMSSFWLSVCLRRWCSVPSRLETRV</sequence>
<dbReference type="GO" id="GO:0016020">
    <property type="term" value="C:membrane"/>
    <property type="evidence" value="ECO:0007669"/>
    <property type="project" value="UniProtKB-SubCell"/>
</dbReference>
<feature type="transmembrane region" description="Helical" evidence="3">
    <location>
        <begin position="208"/>
        <end position="230"/>
    </location>
</feature>
<name>A0AAN7V4K0_9PEZI</name>
<dbReference type="Proteomes" id="UP001305414">
    <property type="component" value="Unassembled WGS sequence"/>
</dbReference>
<comment type="similarity">
    <text evidence="2">Belongs to the major facilitator superfamily. Monocarboxylate porter (TC 2.A.1.13) family.</text>
</comment>
<feature type="transmembrane region" description="Helical" evidence="3">
    <location>
        <begin position="81"/>
        <end position="102"/>
    </location>
</feature>
<comment type="subcellular location">
    <subcellularLocation>
        <location evidence="1">Membrane</location>
        <topology evidence="1">Multi-pass membrane protein</topology>
    </subcellularLocation>
</comment>
<dbReference type="InterPro" id="IPR011701">
    <property type="entry name" value="MFS"/>
</dbReference>
<dbReference type="GO" id="GO:0022857">
    <property type="term" value="F:transmembrane transporter activity"/>
    <property type="evidence" value="ECO:0007669"/>
    <property type="project" value="InterPro"/>
</dbReference>
<accession>A0AAN7V4K0</accession>
<feature type="transmembrane region" description="Helical" evidence="3">
    <location>
        <begin position="150"/>
        <end position="168"/>
    </location>
</feature>
<comment type="caution">
    <text evidence="5">The sequence shown here is derived from an EMBL/GenBank/DDBJ whole genome shotgun (WGS) entry which is preliminary data.</text>
</comment>
<dbReference type="SUPFAM" id="SSF103473">
    <property type="entry name" value="MFS general substrate transporter"/>
    <property type="match status" value="1"/>
</dbReference>
<keyword evidence="3" id="KW-0812">Transmembrane</keyword>
<dbReference type="InterPro" id="IPR020846">
    <property type="entry name" value="MFS_dom"/>
</dbReference>
<evidence type="ECO:0000256" key="2">
    <source>
        <dbReference type="ARBA" id="ARBA00006727"/>
    </source>
</evidence>
<dbReference type="InterPro" id="IPR036259">
    <property type="entry name" value="MFS_trans_sf"/>
</dbReference>
<protein>
    <recommendedName>
        <fullName evidence="4">Major facilitator superfamily (MFS) profile domain-containing protein</fullName>
    </recommendedName>
</protein>
<organism evidence="5 6">
    <name type="scientific">Xylaria bambusicola</name>
    <dbReference type="NCBI Taxonomy" id="326684"/>
    <lineage>
        <taxon>Eukaryota</taxon>
        <taxon>Fungi</taxon>
        <taxon>Dikarya</taxon>
        <taxon>Ascomycota</taxon>
        <taxon>Pezizomycotina</taxon>
        <taxon>Sordariomycetes</taxon>
        <taxon>Xylariomycetidae</taxon>
        <taxon>Xylariales</taxon>
        <taxon>Xylariaceae</taxon>
        <taxon>Xylaria</taxon>
    </lineage>
</organism>
<evidence type="ECO:0000313" key="5">
    <source>
        <dbReference type="EMBL" id="KAK5637064.1"/>
    </source>
</evidence>
<feature type="transmembrane region" description="Helical" evidence="3">
    <location>
        <begin position="49"/>
        <end position="69"/>
    </location>
</feature>
<dbReference type="PROSITE" id="PS50850">
    <property type="entry name" value="MFS"/>
    <property type="match status" value="1"/>
</dbReference>
<proteinExistence type="inferred from homology"/>
<keyword evidence="3" id="KW-0472">Membrane</keyword>
<keyword evidence="3" id="KW-1133">Transmembrane helix</keyword>
<dbReference type="Gene3D" id="1.20.1250.20">
    <property type="entry name" value="MFS general substrate transporter like domains"/>
    <property type="match status" value="2"/>
</dbReference>
<evidence type="ECO:0000259" key="4">
    <source>
        <dbReference type="PROSITE" id="PS50850"/>
    </source>
</evidence>
<dbReference type="AlphaFoldDB" id="A0AAN7V4K0"/>
<feature type="transmembrane region" description="Helical" evidence="3">
    <location>
        <begin position="250"/>
        <end position="270"/>
    </location>
</feature>
<dbReference type="EMBL" id="JAWHQM010000090">
    <property type="protein sequence ID" value="KAK5637064.1"/>
    <property type="molecule type" value="Genomic_DNA"/>
</dbReference>
<feature type="transmembrane region" description="Helical" evidence="3">
    <location>
        <begin position="174"/>
        <end position="196"/>
    </location>
</feature>
<reference evidence="5 6" key="1">
    <citation type="submission" date="2023-10" db="EMBL/GenBank/DDBJ databases">
        <title>Draft genome sequence of Xylaria bambusicola isolate GMP-LS, the root and basal stem rot pathogen of sugarcane in Indonesia.</title>
        <authorList>
            <person name="Selvaraj P."/>
            <person name="Muralishankar V."/>
            <person name="Muruganantham S."/>
            <person name="Sp S."/>
            <person name="Haryani S."/>
            <person name="Lau K.J.X."/>
            <person name="Naqvi N.I."/>
        </authorList>
    </citation>
    <scope>NUCLEOTIDE SEQUENCE [LARGE SCALE GENOMIC DNA]</scope>
    <source>
        <strain evidence="5">GMP-LS</strain>
    </source>
</reference>
<evidence type="ECO:0000313" key="6">
    <source>
        <dbReference type="Proteomes" id="UP001305414"/>
    </source>
</evidence>
<keyword evidence="6" id="KW-1185">Reference proteome</keyword>
<feature type="transmembrane region" description="Helical" evidence="3">
    <location>
        <begin position="18"/>
        <end position="37"/>
    </location>
</feature>
<gene>
    <name evidence="5" type="ORF">RRF57_012776</name>
</gene>
<dbReference type="PANTHER" id="PTHR11360">
    <property type="entry name" value="MONOCARBOXYLATE TRANSPORTER"/>
    <property type="match status" value="1"/>
</dbReference>
<dbReference type="InterPro" id="IPR050327">
    <property type="entry name" value="Proton-linked_MCT"/>
</dbReference>
<feature type="domain" description="Major facilitator superfamily (MFS) profile" evidence="4">
    <location>
        <begin position="86"/>
        <end position="330"/>
    </location>
</feature>
<evidence type="ECO:0000256" key="3">
    <source>
        <dbReference type="SAM" id="Phobius"/>
    </source>
</evidence>
<dbReference type="Pfam" id="PF07690">
    <property type="entry name" value="MFS_1"/>
    <property type="match status" value="1"/>
</dbReference>
<dbReference type="PANTHER" id="PTHR11360:SF305">
    <property type="entry name" value="MAJOR FACILITATOR SUPERFAMILY (MFS) PROFILE DOMAIN-CONTAINING PROTEIN"/>
    <property type="match status" value="1"/>
</dbReference>